<organism evidence="1 2">
    <name type="scientific">Candidatus Clostridium eludens</name>
    <dbReference type="NCBI Taxonomy" id="3381663"/>
    <lineage>
        <taxon>Bacteria</taxon>
        <taxon>Bacillati</taxon>
        <taxon>Bacillota</taxon>
        <taxon>Clostridia</taxon>
        <taxon>Eubacteriales</taxon>
        <taxon>Clostridiaceae</taxon>
        <taxon>Clostridium</taxon>
    </lineage>
</organism>
<dbReference type="Proteomes" id="UP001623660">
    <property type="component" value="Unassembled WGS sequence"/>
</dbReference>
<name>A0ABW8SNS4_9CLOT</name>
<dbReference type="RefSeq" id="WP_406793115.1">
    <property type="nucleotide sequence ID" value="NZ_JBJHZX010000024.1"/>
</dbReference>
<proteinExistence type="predicted"/>
<evidence type="ECO:0000313" key="2">
    <source>
        <dbReference type="Proteomes" id="UP001623660"/>
    </source>
</evidence>
<sequence>MAADLSIVLEGTLGTGSSALNSGGSAYTVPTGRKLIITELSLVNKTATAQTATITSSSGTTLWPGKSVTANDGYLQQRQTQILSGKQIMGFAGAATSIDYYLSCLEVDS</sequence>
<gene>
    <name evidence="1" type="ORF">ACJDU8_15800</name>
</gene>
<evidence type="ECO:0000313" key="1">
    <source>
        <dbReference type="EMBL" id="MFL0197011.1"/>
    </source>
</evidence>
<accession>A0ABW8SNS4</accession>
<comment type="caution">
    <text evidence="1">The sequence shown here is derived from an EMBL/GenBank/DDBJ whole genome shotgun (WGS) entry which is preliminary data.</text>
</comment>
<reference evidence="1 2" key="1">
    <citation type="submission" date="2024-11" db="EMBL/GenBank/DDBJ databases">
        <authorList>
            <person name="Heng Y.C."/>
            <person name="Lim A.C.H."/>
            <person name="Lee J.K.Y."/>
            <person name="Kittelmann S."/>
        </authorList>
    </citation>
    <scope>NUCLEOTIDE SEQUENCE [LARGE SCALE GENOMIC DNA]</scope>
    <source>
        <strain evidence="1 2">WILCCON 0269</strain>
    </source>
</reference>
<dbReference type="EMBL" id="JBJHZX010000024">
    <property type="protein sequence ID" value="MFL0197011.1"/>
    <property type="molecule type" value="Genomic_DNA"/>
</dbReference>
<keyword evidence="2" id="KW-1185">Reference proteome</keyword>
<protein>
    <submittedName>
        <fullName evidence="1">Uncharacterized protein</fullName>
    </submittedName>
</protein>